<gene>
    <name evidence="1" type="ORF">rCG_61619</name>
</gene>
<proteinExistence type="predicted"/>
<dbReference type="AlphaFoldDB" id="A6H9T6"/>
<dbReference type="EMBL" id="CH473947">
    <property type="protein sequence ID" value="EDM02791.1"/>
    <property type="molecule type" value="Genomic_DNA"/>
</dbReference>
<reference evidence="2" key="1">
    <citation type="submission" date="2005-09" db="EMBL/GenBank/DDBJ databases">
        <authorList>
            <person name="Mural R.J."/>
            <person name="Li P.W."/>
            <person name="Adams M.D."/>
            <person name="Amanatides P.G."/>
            <person name="Baden-Tillson H."/>
            <person name="Barnstead M."/>
            <person name="Chin S.H."/>
            <person name="Dew I."/>
            <person name="Evans C.A."/>
            <person name="Ferriera S."/>
            <person name="Flanigan M."/>
            <person name="Fosler C."/>
            <person name="Glodek A."/>
            <person name="Gu Z."/>
            <person name="Holt R.A."/>
            <person name="Jennings D."/>
            <person name="Kraft C.L."/>
            <person name="Lu F."/>
            <person name="Nguyen T."/>
            <person name="Nusskern D.R."/>
            <person name="Pfannkoch C.M."/>
            <person name="Sitter C."/>
            <person name="Sutton G.G."/>
            <person name="Venter J.C."/>
            <person name="Wang Z."/>
            <person name="Woodage T."/>
            <person name="Zheng X.H."/>
            <person name="Zhong F."/>
        </authorList>
    </citation>
    <scope>NUCLEOTIDE SEQUENCE [LARGE SCALE GENOMIC DNA]</scope>
    <source>
        <strain>BN</strain>
        <strain evidence="2">Sprague-Dawley</strain>
    </source>
</reference>
<sequence>MKTVRSNRFAAGCGTTAH</sequence>
<organism evidence="1 2">
    <name type="scientific">Rattus norvegicus</name>
    <name type="common">Rat</name>
    <dbReference type="NCBI Taxonomy" id="10116"/>
    <lineage>
        <taxon>Eukaryota</taxon>
        <taxon>Metazoa</taxon>
        <taxon>Chordata</taxon>
        <taxon>Craniata</taxon>
        <taxon>Vertebrata</taxon>
        <taxon>Euteleostomi</taxon>
        <taxon>Mammalia</taxon>
        <taxon>Eutheria</taxon>
        <taxon>Euarchontoglires</taxon>
        <taxon>Glires</taxon>
        <taxon>Rodentia</taxon>
        <taxon>Myomorpha</taxon>
        <taxon>Muroidea</taxon>
        <taxon>Muridae</taxon>
        <taxon>Murinae</taxon>
        <taxon>Rattus</taxon>
    </lineage>
</organism>
<protein>
    <submittedName>
        <fullName evidence="1">RCG61619</fullName>
    </submittedName>
</protein>
<evidence type="ECO:0000313" key="2">
    <source>
        <dbReference type="Proteomes" id="UP000234681"/>
    </source>
</evidence>
<accession>A6H9T6</accession>
<evidence type="ECO:0000313" key="1">
    <source>
        <dbReference type="EMBL" id="EDM02791.1"/>
    </source>
</evidence>
<dbReference type="Proteomes" id="UP000234681">
    <property type="component" value="Chromosome 6"/>
</dbReference>
<name>A6H9T6_RAT</name>